<evidence type="ECO:0000313" key="3">
    <source>
        <dbReference type="Proteomes" id="UP000243342"/>
    </source>
</evidence>
<feature type="transmembrane region" description="Helical" evidence="1">
    <location>
        <begin position="170"/>
        <end position="192"/>
    </location>
</feature>
<sequence>PLLVDVAVPLVGYFLLKHLGLSTVAALTVSGIPPLASALWSAVRQRRFNGLAALMVVTNVVGISTSLLTGNARFMFAKDGVLSSVFGIAVIVSAFAGRSPLMTAGLKPMTVKGKAGLLAAWDRLAAGTAGASPAFRAAERGFSLVWGLALLFECVARVVCAFVLPVHVMAWLHSFFIIGAIVLAVLAANPFADRIEKLVKAESAMAVAPAEQSA</sequence>
<keyword evidence="1" id="KW-0472">Membrane</keyword>
<gene>
    <name evidence="2" type="ORF">BIV57_16005</name>
</gene>
<comment type="caution">
    <text evidence="2">The sequence shown here is derived from an EMBL/GenBank/DDBJ whole genome shotgun (WGS) entry which is preliminary data.</text>
</comment>
<keyword evidence="1" id="KW-1133">Transmembrane helix</keyword>
<proteinExistence type="predicted"/>
<dbReference type="AlphaFoldDB" id="A0A1J7BCS2"/>
<feature type="non-terminal residue" evidence="2">
    <location>
        <position position="1"/>
    </location>
</feature>
<dbReference type="NCBIfam" id="NF041646">
    <property type="entry name" value="VC0807_fam"/>
    <property type="match status" value="1"/>
</dbReference>
<name>A0A1J7BCS2_9ACTN</name>
<dbReference type="RefSeq" id="WP_071657553.1">
    <property type="nucleotide sequence ID" value="NZ_MLCF01000090.1"/>
</dbReference>
<feature type="transmembrane region" description="Helical" evidence="1">
    <location>
        <begin position="144"/>
        <end position="164"/>
    </location>
</feature>
<keyword evidence="3" id="KW-1185">Reference proteome</keyword>
<reference evidence="2 3" key="1">
    <citation type="submission" date="2016-10" db="EMBL/GenBank/DDBJ databases">
        <title>Genome sequence of Streptomyces gilvigriseus MUSC 26.</title>
        <authorList>
            <person name="Lee L.-H."/>
            <person name="Ser H.-L."/>
        </authorList>
    </citation>
    <scope>NUCLEOTIDE SEQUENCE [LARGE SCALE GENOMIC DNA]</scope>
    <source>
        <strain evidence="2 3">MUSC 26</strain>
    </source>
</reference>
<protein>
    <submittedName>
        <fullName evidence="2">Uncharacterized protein</fullName>
    </submittedName>
</protein>
<dbReference type="EMBL" id="MLCF01000090">
    <property type="protein sequence ID" value="OIV36503.1"/>
    <property type="molecule type" value="Genomic_DNA"/>
</dbReference>
<accession>A0A1J7BCS2</accession>
<feature type="transmembrane region" description="Helical" evidence="1">
    <location>
        <begin position="50"/>
        <end position="68"/>
    </location>
</feature>
<evidence type="ECO:0000256" key="1">
    <source>
        <dbReference type="SAM" id="Phobius"/>
    </source>
</evidence>
<evidence type="ECO:0000313" key="2">
    <source>
        <dbReference type="EMBL" id="OIV36503.1"/>
    </source>
</evidence>
<feature type="transmembrane region" description="Helical" evidence="1">
    <location>
        <begin position="80"/>
        <end position="97"/>
    </location>
</feature>
<keyword evidence="1" id="KW-0812">Transmembrane</keyword>
<organism evidence="2 3">
    <name type="scientific">Mangrovactinospora gilvigrisea</name>
    <dbReference type="NCBI Taxonomy" id="1428644"/>
    <lineage>
        <taxon>Bacteria</taxon>
        <taxon>Bacillati</taxon>
        <taxon>Actinomycetota</taxon>
        <taxon>Actinomycetes</taxon>
        <taxon>Kitasatosporales</taxon>
        <taxon>Streptomycetaceae</taxon>
        <taxon>Mangrovactinospora</taxon>
    </lineage>
</organism>
<feature type="transmembrane region" description="Helical" evidence="1">
    <location>
        <begin position="20"/>
        <end position="43"/>
    </location>
</feature>
<dbReference type="Proteomes" id="UP000243342">
    <property type="component" value="Unassembled WGS sequence"/>
</dbReference>